<dbReference type="FunFam" id="1.20.1270.60:FF:000063">
    <property type="entry name" value="Rho GTPase activator"/>
    <property type="match status" value="1"/>
</dbReference>
<accession>A0A9P4J0V9</accession>
<feature type="domain" description="F-BAR" evidence="5">
    <location>
        <begin position="92"/>
        <end position="361"/>
    </location>
</feature>
<feature type="domain" description="Rho-GAP" evidence="4">
    <location>
        <begin position="542"/>
        <end position="732"/>
    </location>
</feature>
<dbReference type="InterPro" id="IPR008936">
    <property type="entry name" value="Rho_GTPase_activation_prot"/>
</dbReference>
<name>A0A9P4J0V9_9PEZI</name>
<dbReference type="PROSITE" id="PS51741">
    <property type="entry name" value="F_BAR"/>
    <property type="match status" value="1"/>
</dbReference>
<dbReference type="Gene3D" id="1.20.1270.60">
    <property type="entry name" value="Arfaptin homology (AH) domain/BAR domain"/>
    <property type="match status" value="1"/>
</dbReference>
<keyword evidence="2" id="KW-0175">Coiled coil</keyword>
<dbReference type="GO" id="GO:0005938">
    <property type="term" value="C:cell cortex"/>
    <property type="evidence" value="ECO:0007669"/>
    <property type="project" value="UniProtKB-ARBA"/>
</dbReference>
<dbReference type="SMART" id="SM00055">
    <property type="entry name" value="FCH"/>
    <property type="match status" value="1"/>
</dbReference>
<protein>
    <submittedName>
        <fullName evidence="6">RhoGAP-domain-containing protein</fullName>
    </submittedName>
</protein>
<keyword evidence="1" id="KW-0343">GTPase activation</keyword>
<organism evidence="6 7">
    <name type="scientific">Myriangium duriaei CBS 260.36</name>
    <dbReference type="NCBI Taxonomy" id="1168546"/>
    <lineage>
        <taxon>Eukaryota</taxon>
        <taxon>Fungi</taxon>
        <taxon>Dikarya</taxon>
        <taxon>Ascomycota</taxon>
        <taxon>Pezizomycotina</taxon>
        <taxon>Dothideomycetes</taxon>
        <taxon>Dothideomycetidae</taxon>
        <taxon>Myriangiales</taxon>
        <taxon>Myriangiaceae</taxon>
        <taxon>Myriangium</taxon>
    </lineage>
</organism>
<dbReference type="Pfam" id="PF00620">
    <property type="entry name" value="RhoGAP"/>
    <property type="match status" value="1"/>
</dbReference>
<evidence type="ECO:0000256" key="2">
    <source>
        <dbReference type="PROSITE-ProRule" id="PRU01077"/>
    </source>
</evidence>
<evidence type="ECO:0000256" key="3">
    <source>
        <dbReference type="SAM" id="MobiDB-lite"/>
    </source>
</evidence>
<dbReference type="SUPFAM" id="SSF48350">
    <property type="entry name" value="GTPase activation domain, GAP"/>
    <property type="match status" value="1"/>
</dbReference>
<dbReference type="InterPro" id="IPR027267">
    <property type="entry name" value="AH/BAR_dom_sf"/>
</dbReference>
<dbReference type="SUPFAM" id="SSF103657">
    <property type="entry name" value="BAR/IMD domain-like"/>
    <property type="match status" value="1"/>
</dbReference>
<dbReference type="FunFam" id="1.10.555.10:FF:000041">
    <property type="entry name" value="Rho GTPase activator (Rgd1)"/>
    <property type="match status" value="1"/>
</dbReference>
<feature type="compositionally biased region" description="Pro residues" evidence="3">
    <location>
        <begin position="33"/>
        <end position="44"/>
    </location>
</feature>
<feature type="compositionally biased region" description="Low complexity" evidence="3">
    <location>
        <begin position="490"/>
        <end position="521"/>
    </location>
</feature>
<feature type="compositionally biased region" description="Polar residues" evidence="3">
    <location>
        <begin position="400"/>
        <end position="414"/>
    </location>
</feature>
<evidence type="ECO:0000259" key="4">
    <source>
        <dbReference type="PROSITE" id="PS50238"/>
    </source>
</evidence>
<dbReference type="InterPro" id="IPR050729">
    <property type="entry name" value="Rho-GAP"/>
</dbReference>
<feature type="compositionally biased region" description="Pro residues" evidence="3">
    <location>
        <begin position="469"/>
        <end position="486"/>
    </location>
</feature>
<dbReference type="PANTHER" id="PTHR23176">
    <property type="entry name" value="RHO/RAC/CDC GTPASE-ACTIVATING PROTEIN"/>
    <property type="match status" value="1"/>
</dbReference>
<feature type="compositionally biased region" description="Polar residues" evidence="3">
    <location>
        <begin position="441"/>
        <end position="456"/>
    </location>
</feature>
<reference evidence="6" key="1">
    <citation type="journal article" date="2020" name="Stud. Mycol.">
        <title>101 Dothideomycetes genomes: a test case for predicting lifestyles and emergence of pathogens.</title>
        <authorList>
            <person name="Haridas S."/>
            <person name="Albert R."/>
            <person name="Binder M."/>
            <person name="Bloem J."/>
            <person name="Labutti K."/>
            <person name="Salamov A."/>
            <person name="Andreopoulos B."/>
            <person name="Baker S."/>
            <person name="Barry K."/>
            <person name="Bills G."/>
            <person name="Bluhm B."/>
            <person name="Cannon C."/>
            <person name="Castanera R."/>
            <person name="Culley D."/>
            <person name="Daum C."/>
            <person name="Ezra D."/>
            <person name="Gonzalez J."/>
            <person name="Henrissat B."/>
            <person name="Kuo A."/>
            <person name="Liang C."/>
            <person name="Lipzen A."/>
            <person name="Lutzoni F."/>
            <person name="Magnuson J."/>
            <person name="Mondo S."/>
            <person name="Nolan M."/>
            <person name="Ohm R."/>
            <person name="Pangilinan J."/>
            <person name="Park H.-J."/>
            <person name="Ramirez L."/>
            <person name="Alfaro M."/>
            <person name="Sun H."/>
            <person name="Tritt A."/>
            <person name="Yoshinaga Y."/>
            <person name="Zwiers L.-H."/>
            <person name="Turgeon B."/>
            <person name="Goodwin S."/>
            <person name="Spatafora J."/>
            <person name="Crous P."/>
            <person name="Grigoriev I."/>
        </authorList>
    </citation>
    <scope>NUCLEOTIDE SEQUENCE</scope>
    <source>
        <strain evidence="6">CBS 260.36</strain>
    </source>
</reference>
<comment type="caution">
    <text evidence="6">The sequence shown here is derived from an EMBL/GenBank/DDBJ whole genome shotgun (WGS) entry which is preliminary data.</text>
</comment>
<dbReference type="OrthoDB" id="437889at2759"/>
<sequence>MRSSAAHQLHVVLVRVRTRLRIRSSTGANITNPPSPTSCPPQSQPPSMADRNSFEVTPDVANGGEAQHLHQQPQHQQPQQQQQQSPTDAYLKDVQDITHSDIGLTTLLDRLKQSIASAREFAGFLKKRSTVEEDHAKSLKRLARSTNEAIHHADSRQGTYARQIEEAMRTHEKMADNGMQFALSLHQMHEDLTELTNNMERGRKTWKHTSLDAEKKASDAEALMNRAKTKYDSLAEDYDRAKTGDVKGSRKFIKGPKSAAQYEEDVLRKLQAADSDYQDKVNGARAQRQELVSSTRPRASKAIQDLIRECDSALTLQLQKFATFNEKLLLGNGILITPLPSETASNRSLRDIMTDIDNDRDLHSYILAQKSKVPPRTSEIQYIKHPTLAPKQAAAVPGNRQPSSNYPVAQSVPTQEHPPVPQKDNPYQPPPPVQDIQIPQHTPNGQSPYNPASPSQDFPRPPSATQAPPYSPPPQQPQYNSPPYPVGPEHSMPQPHQPSQPMQIPYHNGPPASAAPSSGGPQMATSPGANNMPPPVRPVFGVDLEELFQRDGSAVPMVVYQCMQAVDLFGLSVEGIYRQNGTAQHIQQLKANFDHDASRVDFRNPASFHHDVNSVAGLLKQFFRDLPDPLLTKERYSEFISAARIEDDIVRRDTLHAIINGLPDANYATLRALVLHLNRIQEHQNQNRMSSSNLAICFAPSLMGVHGGIQIQDSAVQAKVIDTILVNTYQIFDED</sequence>
<dbReference type="PANTHER" id="PTHR23176:SF136">
    <property type="entry name" value="RHO GTPASE ACTIVATOR (RGD1)"/>
    <property type="match status" value="1"/>
</dbReference>
<keyword evidence="7" id="KW-1185">Reference proteome</keyword>
<evidence type="ECO:0000256" key="1">
    <source>
        <dbReference type="ARBA" id="ARBA00022468"/>
    </source>
</evidence>
<dbReference type="PROSITE" id="PS50238">
    <property type="entry name" value="RHOGAP"/>
    <property type="match status" value="1"/>
</dbReference>
<dbReference type="AlphaFoldDB" id="A0A9P4J0V9"/>
<dbReference type="SMART" id="SM00324">
    <property type="entry name" value="RhoGAP"/>
    <property type="match status" value="1"/>
</dbReference>
<dbReference type="Proteomes" id="UP000799439">
    <property type="component" value="Unassembled WGS sequence"/>
</dbReference>
<dbReference type="GO" id="GO:0007165">
    <property type="term" value="P:signal transduction"/>
    <property type="evidence" value="ECO:0007669"/>
    <property type="project" value="InterPro"/>
</dbReference>
<feature type="region of interest" description="Disordered" evidence="3">
    <location>
        <begin position="24"/>
        <end position="89"/>
    </location>
</feature>
<dbReference type="EMBL" id="ML996089">
    <property type="protein sequence ID" value="KAF2150333.1"/>
    <property type="molecule type" value="Genomic_DNA"/>
</dbReference>
<feature type="compositionally biased region" description="Low complexity" evidence="3">
    <location>
        <begin position="69"/>
        <end position="84"/>
    </location>
</feature>
<evidence type="ECO:0000313" key="7">
    <source>
        <dbReference type="Proteomes" id="UP000799439"/>
    </source>
</evidence>
<dbReference type="InterPro" id="IPR000198">
    <property type="entry name" value="RhoGAP_dom"/>
</dbReference>
<proteinExistence type="predicted"/>
<dbReference type="InterPro" id="IPR001060">
    <property type="entry name" value="FCH_dom"/>
</dbReference>
<feature type="compositionally biased region" description="Pro residues" evidence="3">
    <location>
        <begin position="416"/>
        <end position="433"/>
    </location>
</feature>
<feature type="region of interest" description="Disordered" evidence="3">
    <location>
        <begin position="389"/>
        <end position="535"/>
    </location>
</feature>
<evidence type="ECO:0000313" key="6">
    <source>
        <dbReference type="EMBL" id="KAF2150333.1"/>
    </source>
</evidence>
<dbReference type="CDD" id="cd07652">
    <property type="entry name" value="F-BAR_Rgd1"/>
    <property type="match status" value="1"/>
</dbReference>
<dbReference type="Pfam" id="PF00611">
    <property type="entry name" value="FCH"/>
    <property type="match status" value="1"/>
</dbReference>
<dbReference type="GO" id="GO:0005096">
    <property type="term" value="F:GTPase activator activity"/>
    <property type="evidence" value="ECO:0007669"/>
    <property type="project" value="UniProtKB-KW"/>
</dbReference>
<gene>
    <name evidence="6" type="ORF">K461DRAFT_280354</name>
</gene>
<dbReference type="InterPro" id="IPR031160">
    <property type="entry name" value="F_BAR_dom"/>
</dbReference>
<evidence type="ECO:0000259" key="5">
    <source>
        <dbReference type="PROSITE" id="PS51741"/>
    </source>
</evidence>
<dbReference type="Gene3D" id="1.10.555.10">
    <property type="entry name" value="Rho GTPase activation protein"/>
    <property type="match status" value="1"/>
</dbReference>